<keyword evidence="2" id="KW-0804">Transcription</keyword>
<dbReference type="GO" id="GO:0000978">
    <property type="term" value="F:RNA polymerase II cis-regulatory region sequence-specific DNA binding"/>
    <property type="evidence" value="ECO:0007669"/>
    <property type="project" value="TreeGrafter"/>
</dbReference>
<dbReference type="SMART" id="SM00398">
    <property type="entry name" value="HMG"/>
    <property type="match status" value="1"/>
</dbReference>
<evidence type="ECO:0000313" key="7">
    <source>
        <dbReference type="Proteomes" id="UP000789342"/>
    </source>
</evidence>
<accession>A0A9N8V9N5</accession>
<dbReference type="PANTHER" id="PTHR10270">
    <property type="entry name" value="SOX TRANSCRIPTION FACTOR"/>
    <property type="match status" value="1"/>
</dbReference>
<dbReference type="CDD" id="cd01389">
    <property type="entry name" value="HMG-box_ROX1-like"/>
    <property type="match status" value="1"/>
</dbReference>
<feature type="DNA-binding region" description="HMG box" evidence="3">
    <location>
        <begin position="84"/>
        <end position="152"/>
    </location>
</feature>
<sequence>MTHRMARQEKEEKVPSVDVSISEDVRESNKIPVGNQERMIDLNGETVEIQMMVRDIIKKYPDVRTTMNLRELWTPSKQSRAKSIPRPQNAFMLLRKDVSREFCKANQSLSVRDSSAIASNRWNKISDDKKQFWIDLAEVCKKLHSYNYPDYKYCPERNKPTKPRRASATDTGRKGKKSRREQIAPYTLKSPSSRTVSLVDPPIVPSQTLVNESSTHTLKTFTTENYVRPTIHSPIYTTANENVSRIYQQKPTRNEVTTRFSDAETSPRANAYTISTHRPTTRSSAVNTRNRQAIINQTAPYPSRRHHPASNSVRSPRQMNTRSRTTAQEKYVQENNSHLDQSMPRQPSSTTISPTGHSLNNQQQFVYIDSAGPENFGERRHDSATLYNTIISPTTVYNSVVQPDPRLIMTQQSYLASPVLPVPPQCAPTTTYMRPTSDQQTYINPTLLATSPSFYTQPQMSRYINPNIISATQPSYQQPTDYLSSNPVHFQQTNADRMHQPFLMSSPPPTSETEYYYQPSDDLYILNHQLGLSGTIDPALLYQNDPLFTSFSYGRGPSPNL</sequence>
<evidence type="ECO:0000256" key="2">
    <source>
        <dbReference type="ARBA" id="ARBA00023163"/>
    </source>
</evidence>
<dbReference type="InterPro" id="IPR009071">
    <property type="entry name" value="HMG_box_dom"/>
</dbReference>
<evidence type="ECO:0000256" key="1">
    <source>
        <dbReference type="ARBA" id="ARBA00023125"/>
    </source>
</evidence>
<feature type="compositionally biased region" description="Polar residues" evidence="4">
    <location>
        <begin position="309"/>
        <end position="358"/>
    </location>
</feature>
<dbReference type="PANTHER" id="PTHR10270:SF161">
    <property type="entry name" value="SEX-DETERMINING REGION Y PROTEIN"/>
    <property type="match status" value="1"/>
</dbReference>
<gene>
    <name evidence="6" type="ORF">AMORRO_LOCUS737</name>
</gene>
<feature type="region of interest" description="Disordered" evidence="4">
    <location>
        <begin position="157"/>
        <end position="183"/>
    </location>
</feature>
<evidence type="ECO:0000256" key="4">
    <source>
        <dbReference type="SAM" id="MobiDB-lite"/>
    </source>
</evidence>
<dbReference type="GO" id="GO:0005634">
    <property type="term" value="C:nucleus"/>
    <property type="evidence" value="ECO:0007669"/>
    <property type="project" value="UniProtKB-UniRule"/>
</dbReference>
<dbReference type="Pfam" id="PF00505">
    <property type="entry name" value="HMG_box"/>
    <property type="match status" value="1"/>
</dbReference>
<keyword evidence="3" id="KW-0539">Nucleus</keyword>
<feature type="compositionally biased region" description="Basic and acidic residues" evidence="4">
    <location>
        <begin position="1"/>
        <end position="15"/>
    </location>
</feature>
<dbReference type="GO" id="GO:0030154">
    <property type="term" value="P:cell differentiation"/>
    <property type="evidence" value="ECO:0007669"/>
    <property type="project" value="TreeGrafter"/>
</dbReference>
<dbReference type="OrthoDB" id="6247875at2759"/>
<dbReference type="EMBL" id="CAJVPV010000235">
    <property type="protein sequence ID" value="CAG8447954.1"/>
    <property type="molecule type" value="Genomic_DNA"/>
</dbReference>
<dbReference type="PROSITE" id="PS50118">
    <property type="entry name" value="HMG_BOX_2"/>
    <property type="match status" value="1"/>
</dbReference>
<proteinExistence type="predicted"/>
<feature type="region of interest" description="Disordered" evidence="4">
    <location>
        <begin position="297"/>
        <end position="358"/>
    </location>
</feature>
<protein>
    <submittedName>
        <fullName evidence="6">7704_t:CDS:1</fullName>
    </submittedName>
</protein>
<feature type="domain" description="HMG box" evidence="5">
    <location>
        <begin position="84"/>
        <end position="152"/>
    </location>
</feature>
<reference evidence="6" key="1">
    <citation type="submission" date="2021-06" db="EMBL/GenBank/DDBJ databases">
        <authorList>
            <person name="Kallberg Y."/>
            <person name="Tangrot J."/>
            <person name="Rosling A."/>
        </authorList>
    </citation>
    <scope>NUCLEOTIDE SEQUENCE</scope>
    <source>
        <strain evidence="6">CL551</strain>
    </source>
</reference>
<comment type="caution">
    <text evidence="6">The sequence shown here is derived from an EMBL/GenBank/DDBJ whole genome shotgun (WGS) entry which is preliminary data.</text>
</comment>
<dbReference type="InterPro" id="IPR050140">
    <property type="entry name" value="SRY-related_HMG-box_TF-like"/>
</dbReference>
<evidence type="ECO:0000259" key="5">
    <source>
        <dbReference type="PROSITE" id="PS50118"/>
    </source>
</evidence>
<organism evidence="6 7">
    <name type="scientific">Acaulospora morrowiae</name>
    <dbReference type="NCBI Taxonomy" id="94023"/>
    <lineage>
        <taxon>Eukaryota</taxon>
        <taxon>Fungi</taxon>
        <taxon>Fungi incertae sedis</taxon>
        <taxon>Mucoromycota</taxon>
        <taxon>Glomeromycotina</taxon>
        <taxon>Glomeromycetes</taxon>
        <taxon>Diversisporales</taxon>
        <taxon>Acaulosporaceae</taxon>
        <taxon>Acaulospora</taxon>
    </lineage>
</organism>
<dbReference type="Gene3D" id="1.10.30.10">
    <property type="entry name" value="High mobility group box domain"/>
    <property type="match status" value="1"/>
</dbReference>
<dbReference type="SUPFAM" id="SSF47095">
    <property type="entry name" value="HMG-box"/>
    <property type="match status" value="1"/>
</dbReference>
<keyword evidence="7" id="KW-1185">Reference proteome</keyword>
<dbReference type="AlphaFoldDB" id="A0A9N8V9N5"/>
<dbReference type="Proteomes" id="UP000789342">
    <property type="component" value="Unassembled WGS sequence"/>
</dbReference>
<feature type="region of interest" description="Disordered" evidence="4">
    <location>
        <begin position="1"/>
        <end position="23"/>
    </location>
</feature>
<dbReference type="GO" id="GO:0001228">
    <property type="term" value="F:DNA-binding transcription activator activity, RNA polymerase II-specific"/>
    <property type="evidence" value="ECO:0007669"/>
    <property type="project" value="TreeGrafter"/>
</dbReference>
<evidence type="ECO:0000256" key="3">
    <source>
        <dbReference type="PROSITE-ProRule" id="PRU00267"/>
    </source>
</evidence>
<keyword evidence="1 3" id="KW-0238">DNA-binding</keyword>
<dbReference type="InterPro" id="IPR036910">
    <property type="entry name" value="HMG_box_dom_sf"/>
</dbReference>
<evidence type="ECO:0000313" key="6">
    <source>
        <dbReference type="EMBL" id="CAG8447954.1"/>
    </source>
</evidence>
<name>A0A9N8V9N5_9GLOM</name>